<evidence type="ECO:0000256" key="1">
    <source>
        <dbReference type="ARBA" id="ARBA00001933"/>
    </source>
</evidence>
<dbReference type="InterPro" id="IPR000192">
    <property type="entry name" value="Aminotrans_V_dom"/>
</dbReference>
<dbReference type="RefSeq" id="WP_188160047.1">
    <property type="nucleotide sequence ID" value="NZ_BMGH01000001.1"/>
</dbReference>
<evidence type="ECO:0000256" key="9">
    <source>
        <dbReference type="ARBA" id="ARBA00050776"/>
    </source>
</evidence>
<comment type="cofactor">
    <cofactor evidence="1 10">
        <name>pyridoxal 5'-phosphate</name>
        <dbReference type="ChEBI" id="CHEBI:597326"/>
    </cofactor>
</comment>
<dbReference type="PANTHER" id="PTHR43586:SF8">
    <property type="entry name" value="CYSTEINE DESULFURASE 1, CHLOROPLASTIC"/>
    <property type="match status" value="1"/>
</dbReference>
<dbReference type="PIRSF" id="PIRSF005572">
    <property type="entry name" value="NifS"/>
    <property type="match status" value="1"/>
</dbReference>
<evidence type="ECO:0000256" key="6">
    <source>
        <dbReference type="ARBA" id="ARBA00013558"/>
    </source>
</evidence>
<dbReference type="InterPro" id="IPR015422">
    <property type="entry name" value="PyrdxlP-dep_Trfase_small"/>
</dbReference>
<evidence type="ECO:0000313" key="14">
    <source>
        <dbReference type="Proteomes" id="UP000613582"/>
    </source>
</evidence>
<sequence>MSFDATSFREQFPILNTEIYGKSLAYLDNAASVQKPQIVIDRINEVLTGGYANVHRGLHYLSNKATADYEKARDSVAKYLNAADRDEIVFTAGGTDAMNLVAQSLGVSQIGEGDEIILSVMEHHSNIVPWHLLRERKGAVIKWVDVDDDGHIDLDAYRALFTDRTKIVSITGLSNVLGVVPPIREMAAIAHERGVLFLTDGCQHAVHGPVDVQALGVDFYVLTGHKIYGPNGIGALYGRKDVLATMPPFKGGGEMIDTVSMDEVTYNDPPHRFEAGTPPITEAIALGAALDWMMEQDMDGLRAHERALTDHAMEALTGLNWINLYGRAKDKGPVIAFNLNGAHPHDVSTVLDRQGVAIRAGHHCCQPLMRRLGVTATGRASFAAYNTHEDIDQFVKALHKAQELFA</sequence>
<comment type="function">
    <text evidence="3">Catalyzes the removal of elemental sulfur atoms from cysteine to produce alanine. Seems to participate in the biosynthesis of the nitrogenase metalloclusters by providing the inorganic sulfur required for the Fe-S core formation.</text>
</comment>
<comment type="function">
    <text evidence="2 11">Catalyzes the removal of elemental sulfur and selenium atoms from L-cysteine, L-cystine, L-selenocysteine, and L-selenocystine to produce L-alanine.</text>
</comment>
<dbReference type="InterPro" id="IPR015421">
    <property type="entry name" value="PyrdxlP-dep_Trfase_major"/>
</dbReference>
<dbReference type="Gene3D" id="3.90.1150.10">
    <property type="entry name" value="Aspartate Aminotransferase, domain 1"/>
    <property type="match status" value="1"/>
</dbReference>
<reference evidence="13" key="2">
    <citation type="submission" date="2020-09" db="EMBL/GenBank/DDBJ databases">
        <authorList>
            <person name="Sun Q."/>
            <person name="Zhou Y."/>
        </authorList>
    </citation>
    <scope>NUCLEOTIDE SEQUENCE</scope>
    <source>
        <strain evidence="13">CGMCC 1.12921</strain>
    </source>
</reference>
<keyword evidence="14" id="KW-1185">Reference proteome</keyword>
<comment type="catalytic activity">
    <reaction evidence="9 11">
        <text>(sulfur carrier)-H + L-cysteine = (sulfur carrier)-SH + L-alanine</text>
        <dbReference type="Rhea" id="RHEA:43892"/>
        <dbReference type="Rhea" id="RHEA-COMP:14737"/>
        <dbReference type="Rhea" id="RHEA-COMP:14739"/>
        <dbReference type="ChEBI" id="CHEBI:29917"/>
        <dbReference type="ChEBI" id="CHEBI:35235"/>
        <dbReference type="ChEBI" id="CHEBI:57972"/>
        <dbReference type="ChEBI" id="CHEBI:64428"/>
        <dbReference type="EC" id="2.8.1.7"/>
    </reaction>
</comment>
<feature type="domain" description="Aminotransferase class V" evidence="12">
    <location>
        <begin position="26"/>
        <end position="394"/>
    </location>
</feature>
<reference evidence="13" key="1">
    <citation type="journal article" date="2014" name="Int. J. Syst. Evol. Microbiol.">
        <title>Complete genome sequence of Corynebacterium casei LMG S-19264T (=DSM 44701T), isolated from a smear-ripened cheese.</title>
        <authorList>
            <consortium name="US DOE Joint Genome Institute (JGI-PGF)"/>
            <person name="Walter F."/>
            <person name="Albersmeier A."/>
            <person name="Kalinowski J."/>
            <person name="Ruckert C."/>
        </authorList>
    </citation>
    <scope>NUCLEOTIDE SEQUENCE</scope>
    <source>
        <strain evidence="13">CGMCC 1.12921</strain>
    </source>
</reference>
<organism evidence="13 14">
    <name type="scientific">Aquisalinus flavus</name>
    <dbReference type="NCBI Taxonomy" id="1526572"/>
    <lineage>
        <taxon>Bacteria</taxon>
        <taxon>Pseudomonadati</taxon>
        <taxon>Pseudomonadota</taxon>
        <taxon>Alphaproteobacteria</taxon>
        <taxon>Parvularculales</taxon>
        <taxon>Parvularculaceae</taxon>
        <taxon>Aquisalinus</taxon>
    </lineage>
</organism>
<keyword evidence="7 11" id="KW-0808">Transferase</keyword>
<evidence type="ECO:0000256" key="7">
    <source>
        <dbReference type="ARBA" id="ARBA00022679"/>
    </source>
</evidence>
<comment type="similarity">
    <text evidence="4 11">Belongs to the class-V pyridoxal-phosphate-dependent aminotransferase family. Csd subfamily.</text>
</comment>
<evidence type="ECO:0000256" key="5">
    <source>
        <dbReference type="ARBA" id="ARBA00012239"/>
    </source>
</evidence>
<dbReference type="EC" id="2.8.1.7" evidence="5 11"/>
<evidence type="ECO:0000256" key="10">
    <source>
        <dbReference type="RuleBase" id="RU004504"/>
    </source>
</evidence>
<dbReference type="PANTHER" id="PTHR43586">
    <property type="entry name" value="CYSTEINE DESULFURASE"/>
    <property type="match status" value="1"/>
</dbReference>
<evidence type="ECO:0000313" key="13">
    <source>
        <dbReference type="EMBL" id="GGD01818.1"/>
    </source>
</evidence>
<dbReference type="InterPro" id="IPR016454">
    <property type="entry name" value="Cysteine_dSase"/>
</dbReference>
<evidence type="ECO:0000256" key="8">
    <source>
        <dbReference type="ARBA" id="ARBA00022898"/>
    </source>
</evidence>
<comment type="caution">
    <text evidence="13">The sequence shown here is derived from an EMBL/GenBank/DDBJ whole genome shotgun (WGS) entry which is preliminary data.</text>
</comment>
<evidence type="ECO:0000256" key="2">
    <source>
        <dbReference type="ARBA" id="ARBA00002824"/>
    </source>
</evidence>
<dbReference type="AlphaFoldDB" id="A0A8J2Y4T0"/>
<keyword evidence="8 11" id="KW-0663">Pyridoxal phosphate</keyword>
<evidence type="ECO:0000256" key="4">
    <source>
        <dbReference type="ARBA" id="ARBA00010447"/>
    </source>
</evidence>
<dbReference type="GO" id="GO:0031071">
    <property type="term" value="F:cysteine desulfurase activity"/>
    <property type="evidence" value="ECO:0007669"/>
    <property type="project" value="UniProtKB-UniRule"/>
</dbReference>
<dbReference type="Pfam" id="PF00266">
    <property type="entry name" value="Aminotran_5"/>
    <property type="match status" value="1"/>
</dbReference>
<protein>
    <recommendedName>
        <fullName evidence="6 11">Cysteine desulfurase</fullName>
        <ecNumber evidence="5 11">2.8.1.7</ecNumber>
    </recommendedName>
</protein>
<evidence type="ECO:0000256" key="11">
    <source>
        <dbReference type="RuleBase" id="RU004506"/>
    </source>
</evidence>
<dbReference type="SUPFAM" id="SSF53383">
    <property type="entry name" value="PLP-dependent transferases"/>
    <property type="match status" value="1"/>
</dbReference>
<dbReference type="InterPro" id="IPR010970">
    <property type="entry name" value="Cys_dSase_SufS"/>
</dbReference>
<dbReference type="NCBIfam" id="TIGR01979">
    <property type="entry name" value="sufS"/>
    <property type="match status" value="1"/>
</dbReference>
<dbReference type="Proteomes" id="UP000613582">
    <property type="component" value="Unassembled WGS sequence"/>
</dbReference>
<evidence type="ECO:0000259" key="12">
    <source>
        <dbReference type="Pfam" id="PF00266"/>
    </source>
</evidence>
<gene>
    <name evidence="13" type="ORF">GCM10011342_08600</name>
</gene>
<name>A0A8J2Y4T0_9PROT</name>
<accession>A0A8J2Y4T0</accession>
<dbReference type="InterPro" id="IPR020578">
    <property type="entry name" value="Aminotrans_V_PyrdxlP_BS"/>
</dbReference>
<dbReference type="GO" id="GO:0006534">
    <property type="term" value="P:cysteine metabolic process"/>
    <property type="evidence" value="ECO:0007669"/>
    <property type="project" value="UniProtKB-UniRule"/>
</dbReference>
<dbReference type="GO" id="GO:0030170">
    <property type="term" value="F:pyridoxal phosphate binding"/>
    <property type="evidence" value="ECO:0007669"/>
    <property type="project" value="UniProtKB-UniRule"/>
</dbReference>
<evidence type="ECO:0000256" key="3">
    <source>
        <dbReference type="ARBA" id="ARBA00003120"/>
    </source>
</evidence>
<dbReference type="Gene3D" id="3.40.640.10">
    <property type="entry name" value="Type I PLP-dependent aspartate aminotransferase-like (Major domain)"/>
    <property type="match status" value="1"/>
</dbReference>
<dbReference type="PROSITE" id="PS00595">
    <property type="entry name" value="AA_TRANSFER_CLASS_5"/>
    <property type="match status" value="1"/>
</dbReference>
<dbReference type="InterPro" id="IPR015424">
    <property type="entry name" value="PyrdxlP-dep_Trfase"/>
</dbReference>
<proteinExistence type="inferred from homology"/>
<dbReference type="CDD" id="cd06453">
    <property type="entry name" value="SufS_like"/>
    <property type="match status" value="1"/>
</dbReference>
<dbReference type="EMBL" id="BMGH01000001">
    <property type="protein sequence ID" value="GGD01818.1"/>
    <property type="molecule type" value="Genomic_DNA"/>
</dbReference>